<dbReference type="EMBL" id="CACVKT020002909">
    <property type="protein sequence ID" value="CAC5380601.1"/>
    <property type="molecule type" value="Genomic_DNA"/>
</dbReference>
<accession>A0A6J8BB15</accession>
<dbReference type="AlphaFoldDB" id="A0A6J8BB15"/>
<name>A0A6J8BB15_MYTCO</name>
<sequence length="150" mass="17505">MNEMAEKVVEMCFRPPNTISILNANTSSKELFKYCICKNDSGEDVVMCHNRKCKQGQWFHYSCKDVSQSESLADEWYCSKLCESSNTQNESESDSIYEFSRMLLWKGIGEKVRHRAIRSNNGRKMLSHWKEDMVQFFILTIPNTFYVVTG</sequence>
<reference evidence="1 2" key="1">
    <citation type="submission" date="2020-06" db="EMBL/GenBank/DDBJ databases">
        <authorList>
            <person name="Li R."/>
            <person name="Bekaert M."/>
        </authorList>
    </citation>
    <scope>NUCLEOTIDE SEQUENCE [LARGE SCALE GENOMIC DNA]</scope>
    <source>
        <strain evidence="2">wild</strain>
    </source>
</reference>
<evidence type="ECO:0000313" key="2">
    <source>
        <dbReference type="Proteomes" id="UP000507470"/>
    </source>
</evidence>
<protein>
    <submittedName>
        <fullName evidence="1">ING4</fullName>
    </submittedName>
</protein>
<gene>
    <name evidence="1" type="ORF">MCOR_16541</name>
</gene>
<dbReference type="InterPro" id="IPR013083">
    <property type="entry name" value="Znf_RING/FYVE/PHD"/>
</dbReference>
<evidence type="ECO:0000313" key="1">
    <source>
        <dbReference type="EMBL" id="CAC5380601.1"/>
    </source>
</evidence>
<dbReference type="OrthoDB" id="5952546at2759"/>
<dbReference type="SUPFAM" id="SSF57903">
    <property type="entry name" value="FYVE/PHD zinc finger"/>
    <property type="match status" value="1"/>
</dbReference>
<organism evidence="1 2">
    <name type="scientific">Mytilus coruscus</name>
    <name type="common">Sea mussel</name>
    <dbReference type="NCBI Taxonomy" id="42192"/>
    <lineage>
        <taxon>Eukaryota</taxon>
        <taxon>Metazoa</taxon>
        <taxon>Spiralia</taxon>
        <taxon>Lophotrochozoa</taxon>
        <taxon>Mollusca</taxon>
        <taxon>Bivalvia</taxon>
        <taxon>Autobranchia</taxon>
        <taxon>Pteriomorphia</taxon>
        <taxon>Mytilida</taxon>
        <taxon>Mytiloidea</taxon>
        <taxon>Mytilidae</taxon>
        <taxon>Mytilinae</taxon>
        <taxon>Mytilus</taxon>
    </lineage>
</organism>
<dbReference type="Proteomes" id="UP000507470">
    <property type="component" value="Unassembled WGS sequence"/>
</dbReference>
<proteinExistence type="predicted"/>
<dbReference type="Gene3D" id="3.30.40.10">
    <property type="entry name" value="Zinc/RING finger domain, C3HC4 (zinc finger)"/>
    <property type="match status" value="1"/>
</dbReference>
<keyword evidence="2" id="KW-1185">Reference proteome</keyword>
<dbReference type="InterPro" id="IPR011011">
    <property type="entry name" value="Znf_FYVE_PHD"/>
</dbReference>